<dbReference type="EMBL" id="KI925508">
    <property type="protein sequence ID" value="ETW50777.1"/>
    <property type="molecule type" value="Genomic_DNA"/>
</dbReference>
<reference evidence="1 2" key="2">
    <citation type="submission" date="2013-02" db="EMBL/GenBank/DDBJ databases">
        <title>The Genome Sequence of Plasmodium falciparum MaliPS096_E11.</title>
        <authorList>
            <consortium name="The Broad Institute Genome Sequencing Platform"/>
            <consortium name="The Broad Institute Genome Sequencing Center for Infectious Disease"/>
            <person name="Neafsey D."/>
            <person name="Cheeseman I."/>
            <person name="Volkman S."/>
            <person name="Adams J."/>
            <person name="Walker B."/>
            <person name="Young S.K."/>
            <person name="Zeng Q."/>
            <person name="Gargeya S."/>
            <person name="Fitzgerald M."/>
            <person name="Haas B."/>
            <person name="Abouelleil A."/>
            <person name="Alvarado L."/>
            <person name="Arachchi H.M."/>
            <person name="Berlin A.M."/>
            <person name="Chapman S.B."/>
            <person name="Dewar J."/>
            <person name="Goldberg J."/>
            <person name="Griggs A."/>
            <person name="Gujja S."/>
            <person name="Hansen M."/>
            <person name="Howarth C."/>
            <person name="Imamovic A."/>
            <person name="Larimer J."/>
            <person name="McCowan C."/>
            <person name="Murphy C."/>
            <person name="Neiman D."/>
            <person name="Pearson M."/>
            <person name="Priest M."/>
            <person name="Roberts A."/>
            <person name="Saif S."/>
            <person name="Shea T."/>
            <person name="Sisk P."/>
            <person name="Sykes S."/>
            <person name="Wortman J."/>
            <person name="Nusbaum C."/>
            <person name="Birren B."/>
        </authorList>
    </citation>
    <scope>NUCLEOTIDE SEQUENCE [LARGE SCALE GENOMIC DNA]</scope>
    <source>
        <strain evidence="1 2">MaliPS096_E11</strain>
    </source>
</reference>
<dbReference type="Proteomes" id="UP000030699">
    <property type="component" value="Unassembled WGS sequence"/>
</dbReference>
<feature type="non-terminal residue" evidence="1">
    <location>
        <position position="339"/>
    </location>
</feature>
<name>A0A024WUA0_PLAFA</name>
<reference evidence="1 2" key="1">
    <citation type="submission" date="2013-02" db="EMBL/GenBank/DDBJ databases">
        <title>The Genome Annotation of Plasmodium falciparum MaliPS096_E11.</title>
        <authorList>
            <consortium name="The Broad Institute Genome Sequencing Platform"/>
            <consortium name="The Broad Institute Genome Sequencing Center for Infectious Disease"/>
            <person name="Neafsey D."/>
            <person name="Hoffman S."/>
            <person name="Volkman S."/>
            <person name="Rosenthal P."/>
            <person name="Walker B."/>
            <person name="Young S.K."/>
            <person name="Zeng Q."/>
            <person name="Gargeya S."/>
            <person name="Fitzgerald M."/>
            <person name="Haas B."/>
            <person name="Abouelleil A."/>
            <person name="Allen A.W."/>
            <person name="Alvarado L."/>
            <person name="Arachchi H.M."/>
            <person name="Berlin A.M."/>
            <person name="Chapman S.B."/>
            <person name="Gainer-Dewar J."/>
            <person name="Goldberg J."/>
            <person name="Griggs A."/>
            <person name="Gujja S."/>
            <person name="Hansen M."/>
            <person name="Howarth C."/>
            <person name="Imamovic A."/>
            <person name="Ireland A."/>
            <person name="Larimer J."/>
            <person name="McCowan C."/>
            <person name="Murphy C."/>
            <person name="Pearson M."/>
            <person name="Poon T.W."/>
            <person name="Priest M."/>
            <person name="Roberts A."/>
            <person name="Saif S."/>
            <person name="Shea T."/>
            <person name="Sisk P."/>
            <person name="Sykes S."/>
            <person name="Wortman J."/>
            <person name="Nusbaum C."/>
            <person name="Birren B."/>
        </authorList>
    </citation>
    <scope>NUCLEOTIDE SEQUENCE [LARGE SCALE GENOMIC DNA]</scope>
    <source>
        <strain evidence="1 2">MaliPS096_E11</strain>
    </source>
</reference>
<organism evidence="1 2">
    <name type="scientific">Plasmodium falciparum MaliPS096_E11</name>
    <dbReference type="NCBI Taxonomy" id="1036727"/>
    <lineage>
        <taxon>Eukaryota</taxon>
        <taxon>Sar</taxon>
        <taxon>Alveolata</taxon>
        <taxon>Apicomplexa</taxon>
        <taxon>Aconoidasida</taxon>
        <taxon>Haemosporida</taxon>
        <taxon>Plasmodiidae</taxon>
        <taxon>Plasmodium</taxon>
        <taxon>Plasmodium (Laverania)</taxon>
    </lineage>
</organism>
<gene>
    <name evidence="1" type="ORF">PFMALIP_01134</name>
</gene>
<sequence length="339" mass="39470">MELENSNYFISIENLSADKNTGEEDIDILNNMSNLNLINENSSMVNSNGGGIKIGINKKDYDLYISQLKDKNINPLIRTKNKLNKKDGRNKNNYDDSSYYEMKIIDAKTNDYEYFGNLGLQKGLHENNIYNDKSDLKDYLKGDLKDDLKGDLKGDLKNDIYLVNKMENVQNFNDDNNCSEPTNHINTIRINDELDKISNKSCVLISGKVKEGCLPNDNNVIYYDNTNNYYCDVKNEEGMNLLKNVKTDEYSHNLNTNIFHEDMNLYDNYQHNIDEDIFGKNYRMNHYDHMNNSIVNDHIVYFGKNNDEETSLLTHDEKGDKHINKEYKKITYNDNNNDN</sequence>
<evidence type="ECO:0000313" key="1">
    <source>
        <dbReference type="EMBL" id="ETW50777.1"/>
    </source>
</evidence>
<protein>
    <submittedName>
        <fullName evidence="1">Uncharacterized protein</fullName>
    </submittedName>
</protein>
<dbReference type="AlphaFoldDB" id="A0A024WUA0"/>
<evidence type="ECO:0000313" key="2">
    <source>
        <dbReference type="Proteomes" id="UP000030699"/>
    </source>
</evidence>
<accession>A0A024WUA0</accession>
<proteinExistence type="predicted"/>